<feature type="region of interest" description="Disordered" evidence="1">
    <location>
        <begin position="32"/>
        <end position="92"/>
    </location>
</feature>
<reference evidence="2 3" key="1">
    <citation type="journal article" date="2019" name="Sci. Rep.">
        <title>Extended insight into the Mycobacterium chelonae-abscessus complex through whole genome sequencing of Mycobacterium salmoniphilum outbreak and Mycobacterium salmoniphilum-like strains.</title>
        <authorList>
            <person name="Behra P.R.K."/>
            <person name="Das S."/>
            <person name="Pettersson B.M.F."/>
            <person name="Shirreff L."/>
            <person name="DuCote T."/>
            <person name="Jacobsson K.G."/>
            <person name="Ennis D.G."/>
            <person name="Kirsebom L.A."/>
        </authorList>
    </citation>
    <scope>NUCLEOTIDE SEQUENCE [LARGE SCALE GENOMIC DNA]</scope>
    <source>
        <strain evidence="2 3">CCUG 60884</strain>
    </source>
</reference>
<sequence length="405" mass="40859">MFLDDVPSPIGVIGGPVMEAVENLFKLGASLFGDDRPAPQRPDAPENPDVTPGTNHPDEQQAHEGVGKAGKKLDESVRKANEEGGGAAEDVKKDKARLDALFKELEKNIKRTSGGNNTETQQGTDQAIRDGVRDMRNLVGGAADNNAARANGLAMPAGMSSPLAGGGIPGMGGGIPGMGGGFPGMGAGGAMPGGAGAQGFNPFDPSQHPPLAGNPMADPTQPGSPAMSPASHDPGATDPNHPNPNNPAGPGGQGNAHAIIADPAAVNSHDLVAPDGTTKTTAPDDVSATVLKHAASHPNTPNWVEASYKAAGIDLPGNGADPGKSIDINNIQPGDIVRFSDHDVLVWGNGKVMNHDGTTQDIGPAIDAGTLKGIYRPERSTGGAPASNTNPATDSPQHPPAAENG</sequence>
<feature type="region of interest" description="Disordered" evidence="1">
    <location>
        <begin position="375"/>
        <end position="405"/>
    </location>
</feature>
<evidence type="ECO:0000313" key="2">
    <source>
        <dbReference type="EMBL" id="TEA09236.1"/>
    </source>
</evidence>
<dbReference type="Gene3D" id="3.90.1720.10">
    <property type="entry name" value="endopeptidase domain like (from Nostoc punctiforme)"/>
    <property type="match status" value="1"/>
</dbReference>
<feature type="region of interest" description="Disordered" evidence="1">
    <location>
        <begin position="189"/>
        <end position="257"/>
    </location>
</feature>
<protein>
    <submittedName>
        <fullName evidence="2">Uncharacterized protein</fullName>
    </submittedName>
</protein>
<comment type="caution">
    <text evidence="2">The sequence shown here is derived from an EMBL/GenBank/DDBJ whole genome shotgun (WGS) entry which is preliminary data.</text>
</comment>
<organism evidence="2 3">
    <name type="scientific">Mycobacteroides salmoniphilum</name>
    <dbReference type="NCBI Taxonomy" id="404941"/>
    <lineage>
        <taxon>Bacteria</taxon>
        <taxon>Bacillati</taxon>
        <taxon>Actinomycetota</taxon>
        <taxon>Actinomycetes</taxon>
        <taxon>Mycobacteriales</taxon>
        <taxon>Mycobacteriaceae</taxon>
        <taxon>Mycobacteroides</taxon>
    </lineage>
</organism>
<evidence type="ECO:0000256" key="1">
    <source>
        <dbReference type="SAM" id="MobiDB-lite"/>
    </source>
</evidence>
<dbReference type="AlphaFoldDB" id="A0A4R8T0E3"/>
<name>A0A4R8T0E3_9MYCO</name>
<feature type="region of interest" description="Disordered" evidence="1">
    <location>
        <begin position="107"/>
        <end position="128"/>
    </location>
</feature>
<feature type="compositionally biased region" description="Basic and acidic residues" evidence="1">
    <location>
        <begin position="56"/>
        <end position="82"/>
    </location>
</feature>
<dbReference type="InterPro" id="IPR038765">
    <property type="entry name" value="Papain-like_cys_pep_sf"/>
</dbReference>
<feature type="compositionally biased region" description="Polar residues" evidence="1">
    <location>
        <begin position="111"/>
        <end position="125"/>
    </location>
</feature>
<dbReference type="Proteomes" id="UP000294604">
    <property type="component" value="Unassembled WGS sequence"/>
</dbReference>
<accession>A0A4R8T0E3</accession>
<feature type="compositionally biased region" description="Polar residues" evidence="1">
    <location>
        <begin position="386"/>
        <end position="396"/>
    </location>
</feature>
<dbReference type="EMBL" id="PECL01000002">
    <property type="protein sequence ID" value="TEA09236.1"/>
    <property type="molecule type" value="Genomic_DNA"/>
</dbReference>
<proteinExistence type="predicted"/>
<gene>
    <name evidence="2" type="ORF">CCUG60884_00226</name>
</gene>
<dbReference type="SUPFAM" id="SSF54001">
    <property type="entry name" value="Cysteine proteinases"/>
    <property type="match status" value="1"/>
</dbReference>
<evidence type="ECO:0000313" key="3">
    <source>
        <dbReference type="Proteomes" id="UP000294604"/>
    </source>
</evidence>